<evidence type="ECO:0000256" key="4">
    <source>
        <dbReference type="ARBA" id="ARBA00022833"/>
    </source>
</evidence>
<dbReference type="InterPro" id="IPR013088">
    <property type="entry name" value="Znf_NHR/GATA"/>
</dbReference>
<evidence type="ECO:0000313" key="12">
    <source>
        <dbReference type="EMBL" id="KAL3115361.1"/>
    </source>
</evidence>
<dbReference type="PANTHER" id="PTHR24082">
    <property type="entry name" value="NUCLEAR HORMONE RECEPTOR"/>
    <property type="match status" value="1"/>
</dbReference>
<evidence type="ECO:0000256" key="6">
    <source>
        <dbReference type="ARBA" id="ARBA00023125"/>
    </source>
</evidence>
<evidence type="ECO:0000256" key="9">
    <source>
        <dbReference type="ARBA" id="ARBA00023242"/>
    </source>
</evidence>
<name>A0ABD2LJT9_9BILA</name>
<gene>
    <name evidence="12" type="ORF">niasHT_017763</name>
</gene>
<protein>
    <recommendedName>
        <fullName evidence="11">Nuclear receptor domain-containing protein</fullName>
    </recommendedName>
</protein>
<keyword evidence="5" id="KW-0805">Transcription regulation</keyword>
<evidence type="ECO:0000256" key="5">
    <source>
        <dbReference type="ARBA" id="ARBA00023015"/>
    </source>
</evidence>
<dbReference type="Proteomes" id="UP001620626">
    <property type="component" value="Unassembled WGS sequence"/>
</dbReference>
<dbReference type="Pfam" id="PF00105">
    <property type="entry name" value="zf-C4"/>
    <property type="match status" value="1"/>
</dbReference>
<dbReference type="GO" id="GO:0008270">
    <property type="term" value="F:zinc ion binding"/>
    <property type="evidence" value="ECO:0007669"/>
    <property type="project" value="UniProtKB-KW"/>
</dbReference>
<feature type="compositionally biased region" description="Basic and acidic residues" evidence="10">
    <location>
        <begin position="244"/>
        <end position="253"/>
    </location>
</feature>
<feature type="region of interest" description="Disordered" evidence="10">
    <location>
        <begin position="229"/>
        <end position="268"/>
    </location>
</feature>
<dbReference type="PRINTS" id="PR00047">
    <property type="entry name" value="STROIDFINGER"/>
</dbReference>
<accession>A0ABD2LJT9</accession>
<keyword evidence="6" id="KW-0238">DNA-binding</keyword>
<evidence type="ECO:0000256" key="1">
    <source>
        <dbReference type="ARBA" id="ARBA00005993"/>
    </source>
</evidence>
<feature type="domain" description="Nuclear receptor" evidence="11">
    <location>
        <begin position="92"/>
        <end position="162"/>
    </location>
</feature>
<dbReference type="AlphaFoldDB" id="A0ABD2LJT9"/>
<reference evidence="12 13" key="1">
    <citation type="submission" date="2024-10" db="EMBL/GenBank/DDBJ databases">
        <authorList>
            <person name="Kim D."/>
        </authorList>
    </citation>
    <scope>NUCLEOTIDE SEQUENCE [LARGE SCALE GENOMIC DNA]</scope>
    <source>
        <strain evidence="12">BH-2024</strain>
    </source>
</reference>
<evidence type="ECO:0000256" key="3">
    <source>
        <dbReference type="ARBA" id="ARBA00022771"/>
    </source>
</evidence>
<keyword evidence="13" id="KW-1185">Reference proteome</keyword>
<comment type="caution">
    <text evidence="12">The sequence shown here is derived from an EMBL/GenBank/DDBJ whole genome shotgun (WGS) entry which is preliminary data.</text>
</comment>
<comment type="similarity">
    <text evidence="1">Belongs to the nuclear hormone receptor family.</text>
</comment>
<keyword evidence="2" id="KW-0479">Metal-binding</keyword>
<sequence length="268" mass="30595">MNIVWAQYFYNNTSPEVKMAIQMELDFVQRLLLGIQNDHLRAIEAMRCPNLKSMGSMENWQQNKTHRTEIIDESSEQQNKNYHGQQRPKRQLTNCKICGRQWYSFYGVKSCESCKQFFRRVVTKQIFFTCPRRNGVGNMVKCRGCRLDKCLVVGMDPTLINVPQSDKFKQFLANLEKPQQHRVDGFPTLSAMLGYEPPSHQIQAVPQLSIPMAEQTLPATQPYFLLEAQHSTASQHGAPPRPGEPPKHSHLEDEAAGGDSQLSSMKPS</sequence>
<keyword evidence="7" id="KW-0804">Transcription</keyword>
<evidence type="ECO:0000313" key="13">
    <source>
        <dbReference type="Proteomes" id="UP001620626"/>
    </source>
</evidence>
<evidence type="ECO:0000259" key="11">
    <source>
        <dbReference type="PROSITE" id="PS51030"/>
    </source>
</evidence>
<evidence type="ECO:0000256" key="8">
    <source>
        <dbReference type="ARBA" id="ARBA00023170"/>
    </source>
</evidence>
<dbReference type="SMART" id="SM00399">
    <property type="entry name" value="ZnF_C4"/>
    <property type="match status" value="1"/>
</dbReference>
<proteinExistence type="inferred from homology"/>
<dbReference type="Gene3D" id="3.30.50.10">
    <property type="entry name" value="Erythroid Transcription Factor GATA-1, subunit A"/>
    <property type="match status" value="1"/>
</dbReference>
<keyword evidence="4" id="KW-0862">Zinc</keyword>
<evidence type="ECO:0000256" key="7">
    <source>
        <dbReference type="ARBA" id="ARBA00023163"/>
    </source>
</evidence>
<dbReference type="PROSITE" id="PS51030">
    <property type="entry name" value="NUCLEAR_REC_DBD_2"/>
    <property type="match status" value="1"/>
</dbReference>
<evidence type="ECO:0000256" key="2">
    <source>
        <dbReference type="ARBA" id="ARBA00022723"/>
    </source>
</evidence>
<dbReference type="GO" id="GO:0003677">
    <property type="term" value="F:DNA binding"/>
    <property type="evidence" value="ECO:0007669"/>
    <property type="project" value="UniProtKB-KW"/>
</dbReference>
<dbReference type="PANTHER" id="PTHR24082:SF473">
    <property type="entry name" value="ECDYSONE-INDUCED PROTEIN 75B, ISOFORM B"/>
    <property type="match status" value="1"/>
</dbReference>
<dbReference type="SUPFAM" id="SSF57716">
    <property type="entry name" value="Glucocorticoid receptor-like (DNA-binding domain)"/>
    <property type="match status" value="1"/>
</dbReference>
<dbReference type="InterPro" id="IPR001628">
    <property type="entry name" value="Znf_hrmn_rcpt"/>
</dbReference>
<keyword evidence="8" id="KW-0675">Receptor</keyword>
<dbReference type="InterPro" id="IPR050234">
    <property type="entry name" value="Nuclear_hormone_rcpt_NR1"/>
</dbReference>
<organism evidence="12 13">
    <name type="scientific">Heterodera trifolii</name>
    <dbReference type="NCBI Taxonomy" id="157864"/>
    <lineage>
        <taxon>Eukaryota</taxon>
        <taxon>Metazoa</taxon>
        <taxon>Ecdysozoa</taxon>
        <taxon>Nematoda</taxon>
        <taxon>Chromadorea</taxon>
        <taxon>Rhabditida</taxon>
        <taxon>Tylenchina</taxon>
        <taxon>Tylenchomorpha</taxon>
        <taxon>Tylenchoidea</taxon>
        <taxon>Heteroderidae</taxon>
        <taxon>Heteroderinae</taxon>
        <taxon>Heterodera</taxon>
    </lineage>
</organism>
<keyword evidence="9" id="KW-0539">Nucleus</keyword>
<dbReference type="EMBL" id="JBICBT010000383">
    <property type="protein sequence ID" value="KAL3115361.1"/>
    <property type="molecule type" value="Genomic_DNA"/>
</dbReference>
<evidence type="ECO:0000256" key="10">
    <source>
        <dbReference type="SAM" id="MobiDB-lite"/>
    </source>
</evidence>
<keyword evidence="3" id="KW-0863">Zinc-finger</keyword>